<proteinExistence type="predicted"/>
<feature type="compositionally biased region" description="Basic and acidic residues" evidence="1">
    <location>
        <begin position="283"/>
        <end position="299"/>
    </location>
</feature>
<dbReference type="GeneID" id="34612052"/>
<feature type="compositionally biased region" description="Basic and acidic residues" evidence="1">
    <location>
        <begin position="140"/>
        <end position="152"/>
    </location>
</feature>
<evidence type="ECO:0000313" key="3">
    <source>
        <dbReference type="Proteomes" id="UP000184188"/>
    </source>
</evidence>
<feature type="region of interest" description="Disordered" evidence="1">
    <location>
        <begin position="282"/>
        <end position="363"/>
    </location>
</feature>
<protein>
    <submittedName>
        <fullName evidence="2">Uncharacterized protein</fullName>
    </submittedName>
</protein>
<accession>A0A1L9SQ09</accession>
<gene>
    <name evidence="2" type="ORF">ASPZODRAFT_150175</name>
</gene>
<feature type="region of interest" description="Disordered" evidence="1">
    <location>
        <begin position="214"/>
        <end position="234"/>
    </location>
</feature>
<dbReference type="EMBL" id="KV878338">
    <property type="protein sequence ID" value="OJJ49258.1"/>
    <property type="molecule type" value="Genomic_DNA"/>
</dbReference>
<dbReference type="VEuPathDB" id="FungiDB:ASPZODRAFT_150175"/>
<dbReference type="STRING" id="1073090.A0A1L9SQ09"/>
<dbReference type="RefSeq" id="XP_022583768.1">
    <property type="nucleotide sequence ID" value="XM_022725587.1"/>
</dbReference>
<dbReference type="OrthoDB" id="5411773at2759"/>
<name>A0A1L9SQ09_9EURO</name>
<sequence>MDSRENLHLEVDGPLYRPAKPMPFELVQHCGIYLEEKLYTQALNLLTHILTSGTVAGSPAFVPTPALLAVAATLVVYPGTTNRAKTAEEKEAASAALRLLRLTNTLVGPLAARFDAAFSFTHFETSRQGARRRQGNQGARHNDGDHMETHREHGMPLNFHLGQSGSLWSRAEDFWHAVGWAFNCSILHLDRWERWRLWLQFICEALEDDWSERVRQSDGQGDEEETGQDDGNAKDQLLRDSLIFRYLLSESGGYGRNRRIMRAIFANGSPSAVGEFRQIFNNEQKDLKPDKDNHKKREGGVNIDQDEYGDYITHDEAESDETEESVAPRPRTNNRPKRARRATKAAGAQNTDPTHSSDTTTTTTTAASIVHSGLSLLGGYESLVLRQRLLHLLSTVSERFPKEFVPLDDLYHMFVENIRHQPFPIFQAFVTPAVLPYFSPAAQTTLCEFLLFRMRESSAPDTDEEYLSQTKLEECFLPFAANSPSIVENAKVSVTLESLLVLLAESEMLDITPSLRSAVQAGIVARADKAQLEVRKSHTDRLLEDTEWCWLLESGERLNFLVDVALLRRRETLGDLPELPDAE</sequence>
<evidence type="ECO:0000313" key="2">
    <source>
        <dbReference type="EMBL" id="OJJ49258.1"/>
    </source>
</evidence>
<keyword evidence="3" id="KW-1185">Reference proteome</keyword>
<feature type="compositionally biased region" description="Basic residues" evidence="1">
    <location>
        <begin position="332"/>
        <end position="343"/>
    </location>
</feature>
<organism evidence="2 3">
    <name type="scientific">Penicilliopsis zonata CBS 506.65</name>
    <dbReference type="NCBI Taxonomy" id="1073090"/>
    <lineage>
        <taxon>Eukaryota</taxon>
        <taxon>Fungi</taxon>
        <taxon>Dikarya</taxon>
        <taxon>Ascomycota</taxon>
        <taxon>Pezizomycotina</taxon>
        <taxon>Eurotiomycetes</taxon>
        <taxon>Eurotiomycetidae</taxon>
        <taxon>Eurotiales</taxon>
        <taxon>Aspergillaceae</taxon>
        <taxon>Penicilliopsis</taxon>
    </lineage>
</organism>
<evidence type="ECO:0000256" key="1">
    <source>
        <dbReference type="SAM" id="MobiDB-lite"/>
    </source>
</evidence>
<feature type="compositionally biased region" description="Low complexity" evidence="1">
    <location>
        <begin position="351"/>
        <end position="363"/>
    </location>
</feature>
<dbReference type="Proteomes" id="UP000184188">
    <property type="component" value="Unassembled WGS sequence"/>
</dbReference>
<reference evidence="3" key="1">
    <citation type="journal article" date="2017" name="Genome Biol.">
        <title>Comparative genomics reveals high biological diversity and specific adaptations in the industrially and medically important fungal genus Aspergillus.</title>
        <authorList>
            <person name="de Vries R.P."/>
            <person name="Riley R."/>
            <person name="Wiebenga A."/>
            <person name="Aguilar-Osorio G."/>
            <person name="Amillis S."/>
            <person name="Uchima C.A."/>
            <person name="Anderluh G."/>
            <person name="Asadollahi M."/>
            <person name="Askin M."/>
            <person name="Barry K."/>
            <person name="Battaglia E."/>
            <person name="Bayram O."/>
            <person name="Benocci T."/>
            <person name="Braus-Stromeyer S.A."/>
            <person name="Caldana C."/>
            <person name="Canovas D."/>
            <person name="Cerqueira G.C."/>
            <person name="Chen F."/>
            <person name="Chen W."/>
            <person name="Choi C."/>
            <person name="Clum A."/>
            <person name="Dos Santos R.A."/>
            <person name="Damasio A.R."/>
            <person name="Diallinas G."/>
            <person name="Emri T."/>
            <person name="Fekete E."/>
            <person name="Flipphi M."/>
            <person name="Freyberg S."/>
            <person name="Gallo A."/>
            <person name="Gournas C."/>
            <person name="Habgood R."/>
            <person name="Hainaut M."/>
            <person name="Harispe M.L."/>
            <person name="Henrissat B."/>
            <person name="Hilden K.S."/>
            <person name="Hope R."/>
            <person name="Hossain A."/>
            <person name="Karabika E."/>
            <person name="Karaffa L."/>
            <person name="Karanyi Z."/>
            <person name="Krasevec N."/>
            <person name="Kuo A."/>
            <person name="Kusch H."/>
            <person name="LaButti K."/>
            <person name="Lagendijk E.L."/>
            <person name="Lapidus A."/>
            <person name="Levasseur A."/>
            <person name="Lindquist E."/>
            <person name="Lipzen A."/>
            <person name="Logrieco A.F."/>
            <person name="MacCabe A."/>
            <person name="Maekelae M.R."/>
            <person name="Malavazi I."/>
            <person name="Melin P."/>
            <person name="Meyer V."/>
            <person name="Mielnichuk N."/>
            <person name="Miskei M."/>
            <person name="Molnar A.P."/>
            <person name="Mule G."/>
            <person name="Ngan C.Y."/>
            <person name="Orejas M."/>
            <person name="Orosz E."/>
            <person name="Ouedraogo J.P."/>
            <person name="Overkamp K.M."/>
            <person name="Park H.-S."/>
            <person name="Perrone G."/>
            <person name="Piumi F."/>
            <person name="Punt P.J."/>
            <person name="Ram A.F."/>
            <person name="Ramon A."/>
            <person name="Rauscher S."/>
            <person name="Record E."/>
            <person name="Riano-Pachon D.M."/>
            <person name="Robert V."/>
            <person name="Roehrig J."/>
            <person name="Ruller R."/>
            <person name="Salamov A."/>
            <person name="Salih N.S."/>
            <person name="Samson R.A."/>
            <person name="Sandor E."/>
            <person name="Sanguinetti M."/>
            <person name="Schuetze T."/>
            <person name="Sepcic K."/>
            <person name="Shelest E."/>
            <person name="Sherlock G."/>
            <person name="Sophianopoulou V."/>
            <person name="Squina F.M."/>
            <person name="Sun H."/>
            <person name="Susca A."/>
            <person name="Todd R.B."/>
            <person name="Tsang A."/>
            <person name="Unkles S.E."/>
            <person name="van de Wiele N."/>
            <person name="van Rossen-Uffink D."/>
            <person name="Oliveira J.V."/>
            <person name="Vesth T.C."/>
            <person name="Visser J."/>
            <person name="Yu J.-H."/>
            <person name="Zhou M."/>
            <person name="Andersen M.R."/>
            <person name="Archer D.B."/>
            <person name="Baker S.E."/>
            <person name="Benoit I."/>
            <person name="Brakhage A.A."/>
            <person name="Braus G.H."/>
            <person name="Fischer R."/>
            <person name="Frisvad J.C."/>
            <person name="Goldman G.H."/>
            <person name="Houbraken J."/>
            <person name="Oakley B."/>
            <person name="Pocsi I."/>
            <person name="Scazzocchio C."/>
            <person name="Seiboth B."/>
            <person name="vanKuyk P.A."/>
            <person name="Wortman J."/>
            <person name="Dyer P.S."/>
            <person name="Grigoriev I.V."/>
        </authorList>
    </citation>
    <scope>NUCLEOTIDE SEQUENCE [LARGE SCALE GENOMIC DNA]</scope>
    <source>
        <strain evidence="3">CBS 506.65</strain>
    </source>
</reference>
<feature type="region of interest" description="Disordered" evidence="1">
    <location>
        <begin position="127"/>
        <end position="152"/>
    </location>
</feature>
<dbReference type="AlphaFoldDB" id="A0A1L9SQ09"/>